<evidence type="ECO:0000256" key="6">
    <source>
        <dbReference type="ARBA" id="ARBA00022932"/>
    </source>
</evidence>
<evidence type="ECO:0000259" key="9">
    <source>
        <dbReference type="Pfam" id="PF06144"/>
    </source>
</evidence>
<evidence type="ECO:0000313" key="12">
    <source>
        <dbReference type="Proteomes" id="UP001595791"/>
    </source>
</evidence>
<evidence type="ECO:0000256" key="4">
    <source>
        <dbReference type="ARBA" id="ARBA00022695"/>
    </source>
</evidence>
<dbReference type="Pfam" id="PF06144">
    <property type="entry name" value="DNA_pol3_delta"/>
    <property type="match status" value="1"/>
</dbReference>
<dbReference type="InterPro" id="IPR005790">
    <property type="entry name" value="DNA_polIII_delta"/>
</dbReference>
<keyword evidence="4 11" id="KW-0548">Nucleotidyltransferase</keyword>
<accession>A0ABV8MT05</accession>
<gene>
    <name evidence="11" type="primary">holA</name>
    <name evidence="11" type="ORF">ACFOW7_14125</name>
</gene>
<reference evidence="12" key="1">
    <citation type="journal article" date="2019" name="Int. J. Syst. Evol. Microbiol.">
        <title>The Global Catalogue of Microorganisms (GCM) 10K type strain sequencing project: providing services to taxonomists for standard genome sequencing and annotation.</title>
        <authorList>
            <consortium name="The Broad Institute Genomics Platform"/>
            <consortium name="The Broad Institute Genome Sequencing Center for Infectious Disease"/>
            <person name="Wu L."/>
            <person name="Ma J."/>
        </authorList>
    </citation>
    <scope>NUCLEOTIDE SEQUENCE [LARGE SCALE GENOMIC DNA]</scope>
    <source>
        <strain evidence="12">LMG 29894</strain>
    </source>
</reference>
<evidence type="ECO:0000256" key="7">
    <source>
        <dbReference type="ARBA" id="ARBA00034754"/>
    </source>
</evidence>
<comment type="catalytic activity">
    <reaction evidence="8">
        <text>DNA(n) + a 2'-deoxyribonucleoside 5'-triphosphate = DNA(n+1) + diphosphate</text>
        <dbReference type="Rhea" id="RHEA:22508"/>
        <dbReference type="Rhea" id="RHEA-COMP:17339"/>
        <dbReference type="Rhea" id="RHEA-COMP:17340"/>
        <dbReference type="ChEBI" id="CHEBI:33019"/>
        <dbReference type="ChEBI" id="CHEBI:61560"/>
        <dbReference type="ChEBI" id="CHEBI:173112"/>
        <dbReference type="EC" id="2.7.7.7"/>
    </reaction>
</comment>
<evidence type="ECO:0000256" key="2">
    <source>
        <dbReference type="ARBA" id="ARBA00017703"/>
    </source>
</evidence>
<dbReference type="PANTHER" id="PTHR34388">
    <property type="entry name" value="DNA POLYMERASE III SUBUNIT DELTA"/>
    <property type="match status" value="1"/>
</dbReference>
<evidence type="ECO:0000256" key="1">
    <source>
        <dbReference type="ARBA" id="ARBA00012417"/>
    </source>
</evidence>
<dbReference type="Gene3D" id="1.10.8.60">
    <property type="match status" value="1"/>
</dbReference>
<dbReference type="NCBIfam" id="TIGR01128">
    <property type="entry name" value="holA"/>
    <property type="match status" value="1"/>
</dbReference>
<dbReference type="EC" id="2.7.7.7" evidence="1"/>
<keyword evidence="5" id="KW-0235">DNA replication</keyword>
<dbReference type="RefSeq" id="WP_378165350.1">
    <property type="nucleotide sequence ID" value="NZ_JBHSBU010000001.1"/>
</dbReference>
<evidence type="ECO:0000256" key="3">
    <source>
        <dbReference type="ARBA" id="ARBA00022679"/>
    </source>
</evidence>
<dbReference type="Gene3D" id="1.20.272.10">
    <property type="match status" value="1"/>
</dbReference>
<dbReference type="InterPro" id="IPR008921">
    <property type="entry name" value="DNA_pol3_clamp-load_cplx_C"/>
</dbReference>
<feature type="domain" description="DNA polymerase III subunit delta C-terminal" evidence="10">
    <location>
        <begin position="219"/>
        <end position="334"/>
    </location>
</feature>
<keyword evidence="3 11" id="KW-0808">Transferase</keyword>
<dbReference type="SUPFAM" id="SSF48019">
    <property type="entry name" value="post-AAA+ oligomerization domain-like"/>
    <property type="match status" value="1"/>
</dbReference>
<sequence>MPLRPAELAGHLAGGQLAPIYLVHGEEALVVLETVQTLRDAARAAGCSEREVLTVEPGFSWSQLAHLAASGSLFAERKLIELRLPSGKPGNEGSEALVHYAARPSPDDVLLIQCPKLDRTQTQSKWFGALSEAGVAIACPSVGRHELPGWIAERLKRQQQRLSPEALEFLTARVEGNLLAAKQEIDKLALLHPPGELSLADLRTEIADVARYDVWGVGEAVVAGDPARLVRMLDGLRAEGEAPNLVLWAMAEEARSLYKVGSGRRQGLPLPQLFKEHRVWGERQRHYGPALDRLSPAQLKLALAQAAEIDRMIKGVGQGDVWEALLQLGLRLMGRQRTR</sequence>
<organism evidence="11 12">
    <name type="scientific">Chitinimonas lacunae</name>
    <dbReference type="NCBI Taxonomy" id="1963018"/>
    <lineage>
        <taxon>Bacteria</taxon>
        <taxon>Pseudomonadati</taxon>
        <taxon>Pseudomonadota</taxon>
        <taxon>Betaproteobacteria</taxon>
        <taxon>Neisseriales</taxon>
        <taxon>Chitinibacteraceae</taxon>
        <taxon>Chitinimonas</taxon>
    </lineage>
</organism>
<dbReference type="Gene3D" id="3.40.50.300">
    <property type="entry name" value="P-loop containing nucleotide triphosphate hydrolases"/>
    <property type="match status" value="1"/>
</dbReference>
<feature type="domain" description="DNA polymerase III delta N-terminal" evidence="9">
    <location>
        <begin position="21"/>
        <end position="132"/>
    </location>
</feature>
<comment type="caution">
    <text evidence="11">The sequence shown here is derived from an EMBL/GenBank/DDBJ whole genome shotgun (WGS) entry which is preliminary data.</text>
</comment>
<dbReference type="Proteomes" id="UP001595791">
    <property type="component" value="Unassembled WGS sequence"/>
</dbReference>
<proteinExistence type="inferred from homology"/>
<name>A0ABV8MT05_9NEIS</name>
<evidence type="ECO:0000256" key="5">
    <source>
        <dbReference type="ARBA" id="ARBA00022705"/>
    </source>
</evidence>
<dbReference type="GO" id="GO:0003887">
    <property type="term" value="F:DNA-directed DNA polymerase activity"/>
    <property type="evidence" value="ECO:0007669"/>
    <property type="project" value="UniProtKB-EC"/>
</dbReference>
<protein>
    <recommendedName>
        <fullName evidence="2">DNA polymerase III subunit delta</fullName>
        <ecNumber evidence="1">2.7.7.7</ecNumber>
    </recommendedName>
</protein>
<dbReference type="Pfam" id="PF14840">
    <property type="entry name" value="DNA_pol3_delt_C"/>
    <property type="match status" value="1"/>
</dbReference>
<dbReference type="InterPro" id="IPR027417">
    <property type="entry name" value="P-loop_NTPase"/>
</dbReference>
<evidence type="ECO:0000256" key="8">
    <source>
        <dbReference type="ARBA" id="ARBA00049244"/>
    </source>
</evidence>
<dbReference type="EMBL" id="JBHSBU010000001">
    <property type="protein sequence ID" value="MFC4160476.1"/>
    <property type="molecule type" value="Genomic_DNA"/>
</dbReference>
<evidence type="ECO:0000313" key="11">
    <source>
        <dbReference type="EMBL" id="MFC4160476.1"/>
    </source>
</evidence>
<dbReference type="InterPro" id="IPR010372">
    <property type="entry name" value="DNA_pol3_delta_N"/>
</dbReference>
<keyword evidence="12" id="KW-1185">Reference proteome</keyword>
<evidence type="ECO:0000259" key="10">
    <source>
        <dbReference type="Pfam" id="PF14840"/>
    </source>
</evidence>
<dbReference type="PANTHER" id="PTHR34388:SF1">
    <property type="entry name" value="DNA POLYMERASE III SUBUNIT DELTA"/>
    <property type="match status" value="1"/>
</dbReference>
<dbReference type="CDD" id="cd18138">
    <property type="entry name" value="HLD_clamp_pol_III_delta"/>
    <property type="match status" value="1"/>
</dbReference>
<dbReference type="InterPro" id="IPR032780">
    <property type="entry name" value="DNA_pol3_delt_C"/>
</dbReference>
<comment type="similarity">
    <text evidence="7">Belongs to the DNA polymerase HolA subunit family.</text>
</comment>
<dbReference type="SUPFAM" id="SSF52540">
    <property type="entry name" value="P-loop containing nucleoside triphosphate hydrolases"/>
    <property type="match status" value="1"/>
</dbReference>
<keyword evidence="6" id="KW-0239">DNA-directed DNA polymerase</keyword>